<keyword evidence="1" id="KW-0677">Repeat</keyword>
<gene>
    <name evidence="3" type="ORF">CSSPTR1EN2_LOCUS20114</name>
</gene>
<feature type="domain" description="ACT" evidence="2">
    <location>
        <begin position="37"/>
        <end position="112"/>
    </location>
</feature>
<dbReference type="PANTHER" id="PTHR31096">
    <property type="entry name" value="ACT DOMAIN-CONTAINING PROTEIN ACR4-RELATED"/>
    <property type="match status" value="1"/>
</dbReference>
<evidence type="ECO:0000313" key="4">
    <source>
        <dbReference type="Proteomes" id="UP001497512"/>
    </source>
</evidence>
<evidence type="ECO:0000313" key="3">
    <source>
        <dbReference type="EMBL" id="CAK9230201.1"/>
    </source>
</evidence>
<evidence type="ECO:0000256" key="1">
    <source>
        <dbReference type="ARBA" id="ARBA00022737"/>
    </source>
</evidence>
<feature type="domain" description="ACT" evidence="2">
    <location>
        <begin position="131"/>
        <end position="212"/>
    </location>
</feature>
<dbReference type="InterPro" id="IPR056816">
    <property type="entry name" value="ACR2/9/10_N"/>
</dbReference>
<dbReference type="PROSITE" id="PS51671">
    <property type="entry name" value="ACT"/>
    <property type="match status" value="3"/>
</dbReference>
<sequence>MAVRSWPYFDPEYETLSSRINPPRVIIDNDSNEDATLVKVNSANTHGILLEVVQVLTDLDLNISKAYIASDGGWFMDVFHVTDQQGNKIQEGDVLDNIEKALVTRKNKVSAEFPGCAGKFVGAKSIAEHTIIELTGTDRPGLLSEVSAVLTSMDCRVHAAEVWTHNRRCACMIYITDEDTSGPLCNVRKLAGIKERLRLVMKGDNDERRLARTNVAAEGVTHPERRLHQLMFADKDYEASEKFERSKSMGGKVDKPTITVQSSCERGYSIINVQCKDRPKLLFDTVCTLTDMQYDVFHATATVDPFGPLALQEFHIRQMDGQTLSPGAEEQVKKCLEAAIERRSSKGLRLELCTGDRVGLLSDMTRIFLENGLSVTRADVSTQGDKAINVFYVTDPSGNPVDKTVERIRRNYPILGVKDMSLISGSPQVKEQASSPLSSFLKSSERFFQGLTTGWKMSTVA</sequence>
<keyword evidence="4" id="KW-1185">Reference proteome</keyword>
<dbReference type="Gene3D" id="3.30.70.260">
    <property type="match status" value="1"/>
</dbReference>
<organism evidence="3 4">
    <name type="scientific">Sphagnum troendelagicum</name>
    <dbReference type="NCBI Taxonomy" id="128251"/>
    <lineage>
        <taxon>Eukaryota</taxon>
        <taxon>Viridiplantae</taxon>
        <taxon>Streptophyta</taxon>
        <taxon>Embryophyta</taxon>
        <taxon>Bryophyta</taxon>
        <taxon>Sphagnophytina</taxon>
        <taxon>Sphagnopsida</taxon>
        <taxon>Sphagnales</taxon>
        <taxon>Sphagnaceae</taxon>
        <taxon>Sphagnum</taxon>
    </lineage>
</organism>
<proteinExistence type="predicted"/>
<name>A0ABP0UW74_9BRYO</name>
<evidence type="ECO:0000259" key="2">
    <source>
        <dbReference type="PROSITE" id="PS51671"/>
    </source>
</evidence>
<dbReference type="EMBL" id="OZ019898">
    <property type="protein sequence ID" value="CAK9230201.1"/>
    <property type="molecule type" value="Genomic_DNA"/>
</dbReference>
<protein>
    <recommendedName>
        <fullName evidence="2">ACT domain-containing protein</fullName>
    </recommendedName>
</protein>
<dbReference type="Pfam" id="PF01842">
    <property type="entry name" value="ACT"/>
    <property type="match status" value="1"/>
</dbReference>
<reference evidence="3" key="1">
    <citation type="submission" date="2024-02" db="EMBL/GenBank/DDBJ databases">
        <authorList>
            <consortium name="ELIXIR-Norway"/>
            <consortium name="Elixir Norway"/>
        </authorList>
    </citation>
    <scope>NUCLEOTIDE SEQUENCE</scope>
</reference>
<dbReference type="InterPro" id="IPR002912">
    <property type="entry name" value="ACT_dom"/>
</dbReference>
<dbReference type="InterPro" id="IPR040217">
    <property type="entry name" value="ACR1-12"/>
</dbReference>
<feature type="domain" description="ACT" evidence="2">
    <location>
        <begin position="349"/>
        <end position="428"/>
    </location>
</feature>
<accession>A0ABP0UW74</accession>
<dbReference type="PANTHER" id="PTHR31096:SF22">
    <property type="entry name" value="ACT DOMAIN-CONTAINING PROTEIN ACR4"/>
    <property type="match status" value="1"/>
</dbReference>
<dbReference type="SUPFAM" id="SSF55021">
    <property type="entry name" value="ACT-like"/>
    <property type="match status" value="3"/>
</dbReference>
<dbReference type="Proteomes" id="UP001497512">
    <property type="component" value="Chromosome 6"/>
</dbReference>
<dbReference type="InterPro" id="IPR045865">
    <property type="entry name" value="ACT-like_dom_sf"/>
</dbReference>
<dbReference type="Pfam" id="PF13740">
    <property type="entry name" value="ACT_6"/>
    <property type="match status" value="1"/>
</dbReference>
<dbReference type="Pfam" id="PF24914">
    <property type="entry name" value="ACR10_N"/>
    <property type="match status" value="1"/>
</dbReference>